<feature type="compositionally biased region" description="Polar residues" evidence="1">
    <location>
        <begin position="323"/>
        <end position="332"/>
    </location>
</feature>
<reference evidence="2" key="1">
    <citation type="submission" date="2023-03" db="EMBL/GenBank/DDBJ databases">
        <title>Massive genome expansion in bonnet fungi (Mycena s.s.) driven by repeated elements and novel gene families across ecological guilds.</title>
        <authorList>
            <consortium name="Lawrence Berkeley National Laboratory"/>
            <person name="Harder C.B."/>
            <person name="Miyauchi S."/>
            <person name="Viragh M."/>
            <person name="Kuo A."/>
            <person name="Thoen E."/>
            <person name="Andreopoulos B."/>
            <person name="Lu D."/>
            <person name="Skrede I."/>
            <person name="Drula E."/>
            <person name="Henrissat B."/>
            <person name="Morin E."/>
            <person name="Kohler A."/>
            <person name="Barry K."/>
            <person name="LaButti K."/>
            <person name="Morin E."/>
            <person name="Salamov A."/>
            <person name="Lipzen A."/>
            <person name="Mereny Z."/>
            <person name="Hegedus B."/>
            <person name="Baldrian P."/>
            <person name="Stursova M."/>
            <person name="Weitz H."/>
            <person name="Taylor A."/>
            <person name="Grigoriev I.V."/>
            <person name="Nagy L.G."/>
            <person name="Martin F."/>
            <person name="Kauserud H."/>
        </authorList>
    </citation>
    <scope>NUCLEOTIDE SEQUENCE</scope>
    <source>
        <strain evidence="2">CBHHK002</strain>
    </source>
</reference>
<feature type="compositionally biased region" description="Basic and acidic residues" evidence="1">
    <location>
        <begin position="343"/>
        <end position="352"/>
    </location>
</feature>
<feature type="compositionally biased region" description="Low complexity" evidence="1">
    <location>
        <begin position="111"/>
        <end position="139"/>
    </location>
</feature>
<evidence type="ECO:0000256" key="1">
    <source>
        <dbReference type="SAM" id="MobiDB-lite"/>
    </source>
</evidence>
<proteinExistence type="predicted"/>
<name>A0AAD7E8Y4_9AGAR</name>
<dbReference type="EMBL" id="JARIHO010000104">
    <property type="protein sequence ID" value="KAJ7303638.1"/>
    <property type="molecule type" value="Genomic_DNA"/>
</dbReference>
<comment type="caution">
    <text evidence="2">The sequence shown here is derived from an EMBL/GenBank/DDBJ whole genome shotgun (WGS) entry which is preliminary data.</text>
</comment>
<dbReference type="Proteomes" id="UP001218218">
    <property type="component" value="Unassembled WGS sequence"/>
</dbReference>
<accession>A0AAD7E8Y4</accession>
<evidence type="ECO:0000313" key="2">
    <source>
        <dbReference type="EMBL" id="KAJ7303638.1"/>
    </source>
</evidence>
<feature type="region of interest" description="Disordered" evidence="1">
    <location>
        <begin position="111"/>
        <end position="153"/>
    </location>
</feature>
<dbReference type="AlphaFoldDB" id="A0AAD7E8Y4"/>
<organism evidence="2 3">
    <name type="scientific">Mycena albidolilacea</name>
    <dbReference type="NCBI Taxonomy" id="1033008"/>
    <lineage>
        <taxon>Eukaryota</taxon>
        <taxon>Fungi</taxon>
        <taxon>Dikarya</taxon>
        <taxon>Basidiomycota</taxon>
        <taxon>Agaricomycotina</taxon>
        <taxon>Agaricomycetes</taxon>
        <taxon>Agaricomycetidae</taxon>
        <taxon>Agaricales</taxon>
        <taxon>Marasmiineae</taxon>
        <taxon>Mycenaceae</taxon>
        <taxon>Mycena</taxon>
    </lineage>
</organism>
<protein>
    <submittedName>
        <fullName evidence="2">Uncharacterized protein</fullName>
    </submittedName>
</protein>
<evidence type="ECO:0000313" key="3">
    <source>
        <dbReference type="Proteomes" id="UP001218218"/>
    </source>
</evidence>
<sequence length="352" mass="37738">MLVGVPPALALLPPALLRGSCARPSCARFRLARPATGALLAHLISRASRVRLLLTELKKRIAALIARRRRHPATTTLLAATRFSRLTSARGAVRARSRSSLGLLLHLRLSSPVPSTSSSASPPASESPCSSASSSASELSHARPPSPITSTFSDSTCTIEEHPYFVLAADAPFPYDGAGSDRGAIVQNAGLDARAPLPSVFHLAGVVRPTAHINAVPSRRPFLTLFARVCAYVLSSILPHLRPTARTFPIATSPKDWSRRGLPWRPSSPLSLQLPRSATIIARSLSWRPHFTTHSISFPPSGSSSLTRAPHCAHLPHRPLLQGQGQVPQSSFPVPELAVRAPADPERDERDK</sequence>
<feature type="region of interest" description="Disordered" evidence="1">
    <location>
        <begin position="316"/>
        <end position="352"/>
    </location>
</feature>
<keyword evidence="3" id="KW-1185">Reference proteome</keyword>
<gene>
    <name evidence="2" type="ORF">DFH08DRAFT_1089363</name>
</gene>